<comment type="subcellular location">
    <subcellularLocation>
        <location evidence="4 5">Nucleus</location>
    </subcellularLocation>
</comment>
<sequence>MIPALLKPRLFLHGDNIFGDEVSTPPPSFTMTHSLLAILNISHTRFAALPKEVLQSQADLSLWQPSPLDQFASFPSPPIELEPRNSKHPLIPQPKQLALPEVGFVANTASPSQLAPPPSALSQPCKQINNSPSQTTVIPRSRSSASYSPSPSTKPYKRIPTPRWCKRRLKELLAENLHPSKERVREIAMELGMDVGKVRIWFQNQRAQKKLSEARA</sequence>
<feature type="compositionally biased region" description="Low complexity" evidence="6">
    <location>
        <begin position="139"/>
        <end position="154"/>
    </location>
</feature>
<keyword evidence="1 4" id="KW-0238">DNA-binding</keyword>
<dbReference type="InterPro" id="IPR009057">
    <property type="entry name" value="Homeodomain-like_sf"/>
</dbReference>
<dbReference type="SUPFAM" id="SSF46689">
    <property type="entry name" value="Homeodomain-like"/>
    <property type="match status" value="1"/>
</dbReference>
<evidence type="ECO:0000313" key="8">
    <source>
        <dbReference type="EMBL" id="ORY28415.1"/>
    </source>
</evidence>
<evidence type="ECO:0000259" key="7">
    <source>
        <dbReference type="PROSITE" id="PS50071"/>
    </source>
</evidence>
<organism evidence="8 9">
    <name type="scientific">Rhizoclosmatium globosum</name>
    <dbReference type="NCBI Taxonomy" id="329046"/>
    <lineage>
        <taxon>Eukaryota</taxon>
        <taxon>Fungi</taxon>
        <taxon>Fungi incertae sedis</taxon>
        <taxon>Chytridiomycota</taxon>
        <taxon>Chytridiomycota incertae sedis</taxon>
        <taxon>Chytridiomycetes</taxon>
        <taxon>Chytridiales</taxon>
        <taxon>Chytriomycetaceae</taxon>
        <taxon>Rhizoclosmatium</taxon>
    </lineage>
</organism>
<dbReference type="InterPro" id="IPR001356">
    <property type="entry name" value="HD"/>
</dbReference>
<dbReference type="EMBL" id="MCGO01000095">
    <property type="protein sequence ID" value="ORY28415.1"/>
    <property type="molecule type" value="Genomic_DNA"/>
</dbReference>
<feature type="compositionally biased region" description="Polar residues" evidence="6">
    <location>
        <begin position="125"/>
        <end position="138"/>
    </location>
</feature>
<feature type="DNA-binding region" description="Homeobox" evidence="4">
    <location>
        <begin position="154"/>
        <end position="213"/>
    </location>
</feature>
<evidence type="ECO:0000256" key="6">
    <source>
        <dbReference type="SAM" id="MobiDB-lite"/>
    </source>
</evidence>
<evidence type="ECO:0000313" key="9">
    <source>
        <dbReference type="Proteomes" id="UP000193642"/>
    </source>
</evidence>
<comment type="caution">
    <text evidence="8">The sequence shown here is derived from an EMBL/GenBank/DDBJ whole genome shotgun (WGS) entry which is preliminary data.</text>
</comment>
<dbReference type="PROSITE" id="PS50071">
    <property type="entry name" value="HOMEOBOX_2"/>
    <property type="match status" value="1"/>
</dbReference>
<name>A0A1Y2B2V5_9FUNG</name>
<feature type="region of interest" description="Disordered" evidence="6">
    <location>
        <begin position="109"/>
        <end position="159"/>
    </location>
</feature>
<evidence type="ECO:0000256" key="1">
    <source>
        <dbReference type="ARBA" id="ARBA00023125"/>
    </source>
</evidence>
<dbReference type="InterPro" id="IPR017970">
    <property type="entry name" value="Homeobox_CS"/>
</dbReference>
<keyword evidence="3 4" id="KW-0539">Nucleus</keyword>
<evidence type="ECO:0000256" key="2">
    <source>
        <dbReference type="ARBA" id="ARBA00023155"/>
    </source>
</evidence>
<evidence type="ECO:0000256" key="4">
    <source>
        <dbReference type="PROSITE-ProRule" id="PRU00108"/>
    </source>
</evidence>
<dbReference type="PROSITE" id="PS00027">
    <property type="entry name" value="HOMEOBOX_1"/>
    <property type="match status" value="1"/>
</dbReference>
<dbReference type="GO" id="GO:0005634">
    <property type="term" value="C:nucleus"/>
    <property type="evidence" value="ECO:0007669"/>
    <property type="project" value="UniProtKB-SubCell"/>
</dbReference>
<reference evidence="8 9" key="1">
    <citation type="submission" date="2016-07" db="EMBL/GenBank/DDBJ databases">
        <title>Pervasive Adenine N6-methylation of Active Genes in Fungi.</title>
        <authorList>
            <consortium name="DOE Joint Genome Institute"/>
            <person name="Mondo S.J."/>
            <person name="Dannebaum R.O."/>
            <person name="Kuo R.C."/>
            <person name="Labutti K."/>
            <person name="Haridas S."/>
            <person name="Kuo A."/>
            <person name="Salamov A."/>
            <person name="Ahrendt S.R."/>
            <person name="Lipzen A."/>
            <person name="Sullivan W."/>
            <person name="Andreopoulos W.B."/>
            <person name="Clum A."/>
            <person name="Lindquist E."/>
            <person name="Daum C."/>
            <person name="Ramamoorthy G.K."/>
            <person name="Gryganskyi A."/>
            <person name="Culley D."/>
            <person name="Magnuson J.K."/>
            <person name="James T.Y."/>
            <person name="O'Malley M.A."/>
            <person name="Stajich J.E."/>
            <person name="Spatafora J.W."/>
            <person name="Visel A."/>
            <person name="Grigoriev I.V."/>
        </authorList>
    </citation>
    <scope>NUCLEOTIDE SEQUENCE [LARGE SCALE GENOMIC DNA]</scope>
    <source>
        <strain evidence="8 9">JEL800</strain>
    </source>
</reference>
<dbReference type="GO" id="GO:0003677">
    <property type="term" value="F:DNA binding"/>
    <property type="evidence" value="ECO:0007669"/>
    <property type="project" value="UniProtKB-UniRule"/>
</dbReference>
<protein>
    <recommendedName>
        <fullName evidence="7">Homeobox domain-containing protein</fullName>
    </recommendedName>
</protein>
<dbReference type="Proteomes" id="UP000193642">
    <property type="component" value="Unassembled WGS sequence"/>
</dbReference>
<dbReference type="OrthoDB" id="2161829at2759"/>
<dbReference type="GO" id="GO:0000981">
    <property type="term" value="F:DNA-binding transcription factor activity, RNA polymerase II-specific"/>
    <property type="evidence" value="ECO:0007669"/>
    <property type="project" value="InterPro"/>
</dbReference>
<dbReference type="AlphaFoldDB" id="A0A1Y2B2V5"/>
<dbReference type="Pfam" id="PF00046">
    <property type="entry name" value="Homeodomain"/>
    <property type="match status" value="1"/>
</dbReference>
<proteinExistence type="predicted"/>
<gene>
    <name evidence="8" type="ORF">BCR33DRAFT_596915</name>
</gene>
<evidence type="ECO:0000256" key="5">
    <source>
        <dbReference type="RuleBase" id="RU000682"/>
    </source>
</evidence>
<dbReference type="CDD" id="cd00086">
    <property type="entry name" value="homeodomain"/>
    <property type="match status" value="1"/>
</dbReference>
<keyword evidence="2 4" id="KW-0371">Homeobox</keyword>
<evidence type="ECO:0000256" key="3">
    <source>
        <dbReference type="ARBA" id="ARBA00023242"/>
    </source>
</evidence>
<keyword evidence="9" id="KW-1185">Reference proteome</keyword>
<accession>A0A1Y2B2V5</accession>
<dbReference type="Gene3D" id="1.10.10.60">
    <property type="entry name" value="Homeodomain-like"/>
    <property type="match status" value="1"/>
</dbReference>
<dbReference type="SMART" id="SM00389">
    <property type="entry name" value="HOX"/>
    <property type="match status" value="1"/>
</dbReference>
<feature type="domain" description="Homeobox" evidence="7">
    <location>
        <begin position="152"/>
        <end position="212"/>
    </location>
</feature>